<evidence type="ECO:0000256" key="2">
    <source>
        <dbReference type="ARBA" id="ARBA00022475"/>
    </source>
</evidence>
<gene>
    <name evidence="7" type="ORF">LQ567_15700</name>
</gene>
<evidence type="ECO:0000256" key="1">
    <source>
        <dbReference type="ARBA" id="ARBA00004651"/>
    </source>
</evidence>
<evidence type="ECO:0000313" key="7">
    <source>
        <dbReference type="EMBL" id="MCD2424225.1"/>
    </source>
</evidence>
<dbReference type="InterPro" id="IPR001123">
    <property type="entry name" value="LeuE-type"/>
</dbReference>
<feature type="transmembrane region" description="Helical" evidence="6">
    <location>
        <begin position="71"/>
        <end position="91"/>
    </location>
</feature>
<comment type="subcellular location">
    <subcellularLocation>
        <location evidence="1">Cell membrane</location>
        <topology evidence="1">Multi-pass membrane protein</topology>
    </subcellularLocation>
</comment>
<keyword evidence="8" id="KW-1185">Reference proteome</keyword>
<keyword evidence="5 6" id="KW-0472">Membrane</keyword>
<comment type="caution">
    <text evidence="7">The sequence shown here is derived from an EMBL/GenBank/DDBJ whole genome shotgun (WGS) entry which is preliminary data.</text>
</comment>
<feature type="transmembrane region" description="Helical" evidence="6">
    <location>
        <begin position="188"/>
        <end position="205"/>
    </location>
</feature>
<proteinExistence type="predicted"/>
<organism evidence="7 8">
    <name type="scientific">Niabella pedocola</name>
    <dbReference type="NCBI Taxonomy" id="1752077"/>
    <lineage>
        <taxon>Bacteria</taxon>
        <taxon>Pseudomonadati</taxon>
        <taxon>Bacteroidota</taxon>
        <taxon>Chitinophagia</taxon>
        <taxon>Chitinophagales</taxon>
        <taxon>Chitinophagaceae</taxon>
        <taxon>Niabella</taxon>
    </lineage>
</organism>
<sequence length="206" mass="23124">MIEAFIKGITLGLLLCIAVGPVLFSVIKHSINVGHRGGLAFVLGVSTSDTTLAFISNFFSQFFTSLSSHKVAISIVGSTFLIVLGIYYAFFKKIRIRDRIKRTPPVFRKRDYLQLFLSGFFLNTLNPGIFIFWLTASTTFITHTINERLVIFITALLIVLATDIAKVMLANKIRTRLTPRNIHLLNRINGFVLMCFGIALIIRLVI</sequence>
<name>A0ABS8PTN9_9BACT</name>
<keyword evidence="2" id="KW-1003">Cell membrane</keyword>
<dbReference type="PANTHER" id="PTHR30086">
    <property type="entry name" value="ARGININE EXPORTER PROTEIN ARGO"/>
    <property type="match status" value="1"/>
</dbReference>
<evidence type="ECO:0000256" key="6">
    <source>
        <dbReference type="SAM" id="Phobius"/>
    </source>
</evidence>
<feature type="transmembrane region" description="Helical" evidence="6">
    <location>
        <begin position="112"/>
        <end position="136"/>
    </location>
</feature>
<dbReference type="PANTHER" id="PTHR30086:SF20">
    <property type="entry name" value="ARGININE EXPORTER PROTEIN ARGO-RELATED"/>
    <property type="match status" value="1"/>
</dbReference>
<dbReference type="Pfam" id="PF01810">
    <property type="entry name" value="LysE"/>
    <property type="match status" value="1"/>
</dbReference>
<evidence type="ECO:0000256" key="4">
    <source>
        <dbReference type="ARBA" id="ARBA00022989"/>
    </source>
</evidence>
<feature type="transmembrane region" description="Helical" evidence="6">
    <location>
        <begin position="39"/>
        <end position="59"/>
    </location>
</feature>
<reference evidence="7 8" key="1">
    <citation type="submission" date="2021-11" db="EMBL/GenBank/DDBJ databases">
        <title>Genomic of Niabella pedocola.</title>
        <authorList>
            <person name="Wu T."/>
        </authorList>
    </citation>
    <scope>NUCLEOTIDE SEQUENCE [LARGE SCALE GENOMIC DNA]</scope>
    <source>
        <strain evidence="7 8">JCM 31011</strain>
    </source>
</reference>
<feature type="transmembrane region" description="Helical" evidence="6">
    <location>
        <begin position="6"/>
        <end position="27"/>
    </location>
</feature>
<dbReference type="Proteomes" id="UP001199816">
    <property type="component" value="Unassembled WGS sequence"/>
</dbReference>
<feature type="transmembrane region" description="Helical" evidence="6">
    <location>
        <begin position="148"/>
        <end position="167"/>
    </location>
</feature>
<accession>A0ABS8PTN9</accession>
<keyword evidence="4 6" id="KW-1133">Transmembrane helix</keyword>
<protein>
    <submittedName>
        <fullName evidence="7">LysE family transporter</fullName>
    </submittedName>
</protein>
<evidence type="ECO:0000256" key="3">
    <source>
        <dbReference type="ARBA" id="ARBA00022692"/>
    </source>
</evidence>
<evidence type="ECO:0000256" key="5">
    <source>
        <dbReference type="ARBA" id="ARBA00023136"/>
    </source>
</evidence>
<dbReference type="RefSeq" id="WP_231005633.1">
    <property type="nucleotide sequence ID" value="NZ_JAJNEC010000005.1"/>
</dbReference>
<keyword evidence="3 6" id="KW-0812">Transmembrane</keyword>
<evidence type="ECO:0000313" key="8">
    <source>
        <dbReference type="Proteomes" id="UP001199816"/>
    </source>
</evidence>
<dbReference type="EMBL" id="JAJNEC010000005">
    <property type="protein sequence ID" value="MCD2424225.1"/>
    <property type="molecule type" value="Genomic_DNA"/>
</dbReference>